<sequence>MSAAPRSGTMKKSTVLNMASLRMPQIGLSAFENELLAVKLDLLLWGWNWRRPAEVGLSGVPPAEGERDHTCRLEESRSHTPQEKLGEAGVRAGVSEPAVVYEGESLRTSARTEILKSEDTPSDGESSEREEVQSVQGTPTGVLCRQMVPLLRYLDRKVAKTWDLEQGGSYVELVRNWTRAKEAANPALNAKDRQYKDLDERYKFLHDQLIESRRMQKAALKMRDSAVQCTRIKLSALRTQVQASLDSERIQNRILKEELVPARKALEEKDVARRMDEDLLRRLQSQCDELRSQ</sequence>
<organism evidence="2 3">
    <name type="scientific">Marchantia polymorpha subsp. ruderalis</name>
    <dbReference type="NCBI Taxonomy" id="1480154"/>
    <lineage>
        <taxon>Eukaryota</taxon>
        <taxon>Viridiplantae</taxon>
        <taxon>Streptophyta</taxon>
        <taxon>Embryophyta</taxon>
        <taxon>Marchantiophyta</taxon>
        <taxon>Marchantiopsida</taxon>
        <taxon>Marchantiidae</taxon>
        <taxon>Marchantiales</taxon>
        <taxon>Marchantiaceae</taxon>
        <taxon>Marchantia</taxon>
    </lineage>
</organism>
<proteinExistence type="predicted"/>
<name>A0A176WRD2_MARPO</name>
<dbReference type="EMBL" id="LVLJ01000312">
    <property type="protein sequence ID" value="OAE34846.1"/>
    <property type="molecule type" value="Genomic_DNA"/>
</dbReference>
<protein>
    <submittedName>
        <fullName evidence="2">Uncharacterized protein</fullName>
    </submittedName>
</protein>
<evidence type="ECO:0000313" key="2">
    <source>
        <dbReference type="EMBL" id="OAE34846.1"/>
    </source>
</evidence>
<dbReference type="Proteomes" id="UP000077202">
    <property type="component" value="Unassembled WGS sequence"/>
</dbReference>
<comment type="caution">
    <text evidence="2">The sequence shown here is derived from an EMBL/GenBank/DDBJ whole genome shotgun (WGS) entry which is preliminary data.</text>
</comment>
<feature type="region of interest" description="Disordered" evidence="1">
    <location>
        <begin position="110"/>
        <end position="137"/>
    </location>
</feature>
<feature type="compositionally biased region" description="Basic and acidic residues" evidence="1">
    <location>
        <begin position="64"/>
        <end position="84"/>
    </location>
</feature>
<evidence type="ECO:0000313" key="3">
    <source>
        <dbReference type="Proteomes" id="UP000077202"/>
    </source>
</evidence>
<reference evidence="2" key="1">
    <citation type="submission" date="2016-03" db="EMBL/GenBank/DDBJ databases">
        <title>Mechanisms controlling the formation of the plant cell surface in tip-growing cells are functionally conserved among land plants.</title>
        <authorList>
            <person name="Honkanen S."/>
            <person name="Jones V.A."/>
            <person name="Morieri G."/>
            <person name="Champion C."/>
            <person name="Hetherington A.J."/>
            <person name="Kelly S."/>
            <person name="Saint-Marcoux D."/>
            <person name="Proust H."/>
            <person name="Prescott H."/>
            <person name="Dolan L."/>
        </authorList>
    </citation>
    <scope>NUCLEOTIDE SEQUENCE [LARGE SCALE GENOMIC DNA]</scope>
    <source>
        <tissue evidence="2">Whole gametophyte</tissue>
    </source>
</reference>
<gene>
    <name evidence="2" type="ORF">AXG93_2528s2150</name>
</gene>
<evidence type="ECO:0000256" key="1">
    <source>
        <dbReference type="SAM" id="MobiDB-lite"/>
    </source>
</evidence>
<accession>A0A176WRD2</accession>
<dbReference type="AlphaFoldDB" id="A0A176WRD2"/>
<keyword evidence="3" id="KW-1185">Reference proteome</keyword>
<feature type="region of interest" description="Disordered" evidence="1">
    <location>
        <begin position="56"/>
        <end position="84"/>
    </location>
</feature>